<keyword evidence="5 9" id="KW-0028">Amino-acid biosynthesis</keyword>
<keyword evidence="7 9" id="KW-0057">Aromatic amino acid biosynthesis</keyword>
<evidence type="ECO:0000259" key="10">
    <source>
        <dbReference type="Pfam" id="PF00697"/>
    </source>
</evidence>
<comment type="caution">
    <text evidence="11">The sequence shown here is derived from an EMBL/GenBank/DDBJ whole genome shotgun (WGS) entry which is preliminary data.</text>
</comment>
<evidence type="ECO:0000256" key="9">
    <source>
        <dbReference type="HAMAP-Rule" id="MF_00135"/>
    </source>
</evidence>
<accession>A0A853G4S9</accession>
<evidence type="ECO:0000256" key="4">
    <source>
        <dbReference type="ARBA" id="ARBA00022272"/>
    </source>
</evidence>
<dbReference type="InterPro" id="IPR001240">
    <property type="entry name" value="PRAI_dom"/>
</dbReference>
<sequence>MQDGNSTHPRTRVKICGLTRAEDIDSAARAGADAIGLVFYPHSRRAVSLDQARRLRAAVPPFVSVVALFVNPAPDAVNEVIDQLRPDLLQFHGDETADFCAQFRHPYLRAFRVGGPGMDSPECVGDACRAYMHAHGWLFDSDSAGYGGSGRGFDAGLLDVVAAAQDRRPLVLAGGLNADTVVQRIRRLRPYAVDVSSGVEIEPGIKSAEKIQAFIRAVQSA</sequence>
<keyword evidence="6 9" id="KW-0822">Tryptophan biosynthesis</keyword>
<dbReference type="InterPro" id="IPR013785">
    <property type="entry name" value="Aldolase_TIM"/>
</dbReference>
<comment type="catalytic activity">
    <reaction evidence="1 9">
        <text>N-(5-phospho-beta-D-ribosyl)anthranilate = 1-(2-carboxyphenylamino)-1-deoxy-D-ribulose 5-phosphate</text>
        <dbReference type="Rhea" id="RHEA:21540"/>
        <dbReference type="ChEBI" id="CHEBI:18277"/>
        <dbReference type="ChEBI" id="CHEBI:58613"/>
        <dbReference type="EC" id="5.3.1.24"/>
    </reaction>
</comment>
<protein>
    <recommendedName>
        <fullName evidence="4 9">N-(5'-phosphoribosyl)anthranilate isomerase</fullName>
        <shortName evidence="9">PRAI</shortName>
        <ecNumber evidence="3 9">5.3.1.24</ecNumber>
    </recommendedName>
</protein>
<dbReference type="GO" id="GO:0004640">
    <property type="term" value="F:phosphoribosylanthranilate isomerase activity"/>
    <property type="evidence" value="ECO:0007669"/>
    <property type="project" value="UniProtKB-UniRule"/>
</dbReference>
<dbReference type="NCBIfam" id="NF002298">
    <property type="entry name" value="PRK01222.1-4"/>
    <property type="match status" value="1"/>
</dbReference>
<evidence type="ECO:0000256" key="6">
    <source>
        <dbReference type="ARBA" id="ARBA00022822"/>
    </source>
</evidence>
<evidence type="ECO:0000313" key="12">
    <source>
        <dbReference type="Proteomes" id="UP000559809"/>
    </source>
</evidence>
<name>A0A853G4S9_9BURK</name>
<reference evidence="11 12" key="1">
    <citation type="submission" date="2020-07" db="EMBL/GenBank/DDBJ databases">
        <title>Taxonomic revisions and descriptions of new bacterial species based on genomic comparisons in the high-G+C-content subgroup of the family Alcaligenaceae.</title>
        <authorList>
            <person name="Szabo A."/>
            <person name="Felfoldi T."/>
        </authorList>
    </citation>
    <scope>NUCLEOTIDE SEQUENCE [LARGE SCALE GENOMIC DNA]</scope>
    <source>
        <strain evidence="11 12">LMG 24012</strain>
    </source>
</reference>
<dbReference type="PANTHER" id="PTHR42894">
    <property type="entry name" value="N-(5'-PHOSPHORIBOSYL)ANTHRANILATE ISOMERASE"/>
    <property type="match status" value="1"/>
</dbReference>
<organism evidence="11 12">
    <name type="scientific">Parapusillimonas granuli</name>
    <dbReference type="NCBI Taxonomy" id="380911"/>
    <lineage>
        <taxon>Bacteria</taxon>
        <taxon>Pseudomonadati</taxon>
        <taxon>Pseudomonadota</taxon>
        <taxon>Betaproteobacteria</taxon>
        <taxon>Burkholderiales</taxon>
        <taxon>Alcaligenaceae</taxon>
        <taxon>Parapusillimonas</taxon>
    </lineage>
</organism>
<evidence type="ECO:0000256" key="3">
    <source>
        <dbReference type="ARBA" id="ARBA00012572"/>
    </source>
</evidence>
<dbReference type="Pfam" id="PF00697">
    <property type="entry name" value="PRAI"/>
    <property type="match status" value="1"/>
</dbReference>
<evidence type="ECO:0000256" key="7">
    <source>
        <dbReference type="ARBA" id="ARBA00023141"/>
    </source>
</evidence>
<dbReference type="SUPFAM" id="SSF51366">
    <property type="entry name" value="Ribulose-phoshate binding barrel"/>
    <property type="match status" value="1"/>
</dbReference>
<comment type="similarity">
    <text evidence="9">Belongs to the TrpF family.</text>
</comment>
<feature type="domain" description="N-(5'phosphoribosyl) anthranilate isomerase (PRAI)" evidence="10">
    <location>
        <begin position="13"/>
        <end position="216"/>
    </location>
</feature>
<dbReference type="PANTHER" id="PTHR42894:SF1">
    <property type="entry name" value="N-(5'-PHOSPHORIBOSYL)ANTHRANILATE ISOMERASE"/>
    <property type="match status" value="1"/>
</dbReference>
<dbReference type="NCBIfam" id="NF002299">
    <property type="entry name" value="PRK01222.1-6"/>
    <property type="match status" value="1"/>
</dbReference>
<keyword evidence="12" id="KW-1185">Reference proteome</keyword>
<dbReference type="EC" id="5.3.1.24" evidence="3 9"/>
<evidence type="ECO:0000256" key="8">
    <source>
        <dbReference type="ARBA" id="ARBA00023235"/>
    </source>
</evidence>
<comment type="pathway">
    <text evidence="2 9">Amino-acid biosynthesis; L-tryptophan biosynthesis; L-tryptophan from chorismate: step 3/5.</text>
</comment>
<evidence type="ECO:0000313" key="11">
    <source>
        <dbReference type="EMBL" id="NYT51893.1"/>
    </source>
</evidence>
<evidence type="ECO:0000256" key="2">
    <source>
        <dbReference type="ARBA" id="ARBA00004664"/>
    </source>
</evidence>
<proteinExistence type="inferred from homology"/>
<dbReference type="Proteomes" id="UP000559809">
    <property type="component" value="Unassembled WGS sequence"/>
</dbReference>
<dbReference type="InterPro" id="IPR011060">
    <property type="entry name" value="RibuloseP-bd_barrel"/>
</dbReference>
<dbReference type="GO" id="GO:0000162">
    <property type="term" value="P:L-tryptophan biosynthetic process"/>
    <property type="evidence" value="ECO:0007669"/>
    <property type="project" value="UniProtKB-UniRule"/>
</dbReference>
<evidence type="ECO:0000256" key="5">
    <source>
        <dbReference type="ARBA" id="ARBA00022605"/>
    </source>
</evidence>
<dbReference type="EMBL" id="JACCEM010000018">
    <property type="protein sequence ID" value="NYT51893.1"/>
    <property type="molecule type" value="Genomic_DNA"/>
</dbReference>
<dbReference type="UniPathway" id="UPA00035">
    <property type="reaction ID" value="UER00042"/>
</dbReference>
<dbReference type="RefSeq" id="WP_180158563.1">
    <property type="nucleotide sequence ID" value="NZ_JACCEM010000018.1"/>
</dbReference>
<gene>
    <name evidence="9" type="primary">trpF</name>
    <name evidence="11" type="ORF">H0A72_21515</name>
</gene>
<dbReference type="HAMAP" id="MF_00135">
    <property type="entry name" value="PRAI"/>
    <property type="match status" value="1"/>
</dbReference>
<dbReference type="InterPro" id="IPR044643">
    <property type="entry name" value="TrpF_fam"/>
</dbReference>
<dbReference type="AlphaFoldDB" id="A0A853G4S9"/>
<dbReference type="Gene3D" id="3.20.20.70">
    <property type="entry name" value="Aldolase class I"/>
    <property type="match status" value="1"/>
</dbReference>
<keyword evidence="8 9" id="KW-0413">Isomerase</keyword>
<dbReference type="CDD" id="cd00405">
    <property type="entry name" value="PRAI"/>
    <property type="match status" value="1"/>
</dbReference>
<evidence type="ECO:0000256" key="1">
    <source>
        <dbReference type="ARBA" id="ARBA00001164"/>
    </source>
</evidence>